<dbReference type="InterPro" id="IPR001173">
    <property type="entry name" value="Glyco_trans_2-like"/>
</dbReference>
<comment type="subcellular location">
    <subcellularLocation>
        <location evidence="1">Endoplasmic reticulum membrane</location>
        <topology evidence="1">Single-pass membrane protein</topology>
    </subcellularLocation>
</comment>
<keyword evidence="5" id="KW-0328">Glycosyltransferase</keyword>
<feature type="domain" description="Glycosyltransferase 2-like" evidence="13">
    <location>
        <begin position="11"/>
        <end position="172"/>
    </location>
</feature>
<evidence type="ECO:0000256" key="7">
    <source>
        <dbReference type="ARBA" id="ARBA00022692"/>
    </source>
</evidence>
<dbReference type="PANTHER" id="PTHR10859:SF91">
    <property type="entry name" value="DOLICHYL-PHOSPHATE BETA-GLUCOSYLTRANSFERASE"/>
    <property type="match status" value="1"/>
</dbReference>
<dbReference type="GO" id="GO:0006487">
    <property type="term" value="P:protein N-linked glycosylation"/>
    <property type="evidence" value="ECO:0007669"/>
    <property type="project" value="TreeGrafter"/>
</dbReference>
<proteinExistence type="inferred from homology"/>
<evidence type="ECO:0000256" key="1">
    <source>
        <dbReference type="ARBA" id="ARBA00004389"/>
    </source>
</evidence>
<evidence type="ECO:0000256" key="9">
    <source>
        <dbReference type="ARBA" id="ARBA00022968"/>
    </source>
</evidence>
<dbReference type="EMBL" id="PEXU01000014">
    <property type="protein sequence ID" value="PIS42879.1"/>
    <property type="molecule type" value="Genomic_DNA"/>
</dbReference>
<dbReference type="Gene3D" id="3.90.550.10">
    <property type="entry name" value="Spore Coat Polysaccharide Biosynthesis Protein SpsA, Chain A"/>
    <property type="match status" value="1"/>
</dbReference>
<reference evidence="14 15" key="1">
    <citation type="submission" date="2017-09" db="EMBL/GenBank/DDBJ databases">
        <title>Depth-based differentiation of microbial function through sediment-hosted aquifers and enrichment of novel symbionts in the deep terrestrial subsurface.</title>
        <authorList>
            <person name="Probst A.J."/>
            <person name="Ladd B."/>
            <person name="Jarett J.K."/>
            <person name="Geller-Mcgrath D.E."/>
            <person name="Sieber C.M."/>
            <person name="Emerson J.B."/>
            <person name="Anantharaman K."/>
            <person name="Thomas B.C."/>
            <person name="Malmstrom R."/>
            <person name="Stieglmeier M."/>
            <person name="Klingl A."/>
            <person name="Woyke T."/>
            <person name="Ryan C.M."/>
            <person name="Banfield J.F."/>
        </authorList>
    </citation>
    <scope>NUCLEOTIDE SEQUENCE [LARGE SCALE GENOMIC DNA]</scope>
    <source>
        <strain evidence="14">CG08_land_8_20_14_0_20_40_16</strain>
    </source>
</reference>
<dbReference type="SUPFAM" id="SSF53448">
    <property type="entry name" value="Nucleotide-diphospho-sugar transferases"/>
    <property type="match status" value="1"/>
</dbReference>
<comment type="caution">
    <text evidence="14">The sequence shown here is derived from an EMBL/GenBank/DDBJ whole genome shotgun (WGS) entry which is preliminary data.</text>
</comment>
<keyword evidence="7" id="KW-0812">Transmembrane</keyword>
<comment type="pathway">
    <text evidence="2">Protein modification; protein glycosylation.</text>
</comment>
<dbReference type="InterPro" id="IPR035518">
    <property type="entry name" value="DPG_synthase"/>
</dbReference>
<keyword evidence="9" id="KW-0735">Signal-anchor</keyword>
<evidence type="ECO:0000256" key="12">
    <source>
        <dbReference type="ARBA" id="ARBA00045097"/>
    </source>
</evidence>
<dbReference type="CDD" id="cd04188">
    <property type="entry name" value="DPG_synthase"/>
    <property type="match status" value="1"/>
</dbReference>
<dbReference type="InterPro" id="IPR029044">
    <property type="entry name" value="Nucleotide-diphossugar_trans"/>
</dbReference>
<evidence type="ECO:0000313" key="15">
    <source>
        <dbReference type="Proteomes" id="UP000231542"/>
    </source>
</evidence>
<accession>A0A2H0YX62</accession>
<dbReference type="Proteomes" id="UP000231542">
    <property type="component" value="Unassembled WGS sequence"/>
</dbReference>
<evidence type="ECO:0000256" key="8">
    <source>
        <dbReference type="ARBA" id="ARBA00022824"/>
    </source>
</evidence>
<dbReference type="AlphaFoldDB" id="A0A2H0YX62"/>
<evidence type="ECO:0000313" key="14">
    <source>
        <dbReference type="EMBL" id="PIS42879.1"/>
    </source>
</evidence>
<dbReference type="GO" id="GO:0004581">
    <property type="term" value="F:dolichyl-phosphate beta-glucosyltransferase activity"/>
    <property type="evidence" value="ECO:0007669"/>
    <property type="project" value="UniProtKB-EC"/>
</dbReference>
<organism evidence="14 15">
    <name type="scientific">Candidatus Kerfeldbacteria bacterium CG08_land_8_20_14_0_20_40_16</name>
    <dbReference type="NCBI Taxonomy" id="2014244"/>
    <lineage>
        <taxon>Bacteria</taxon>
        <taxon>Candidatus Kerfeldiibacteriota</taxon>
    </lineage>
</organism>
<sequence>MNKRCFFPPISLVIPVYNEEKRIRKSLAEILPYLNHTLPDYEIIFVDDGSTDQTLPILEQYQNEHFQIIKNDRNYGKGYSVKQGMLKARFTVVLFSDADFSTPIEDLEKLLPYLKEYDIVIGSRGMKESQVSVHQPFYKEWLGKLGNKFIQLLIVPGIKDTQCGFKMFKKETLIIFRKQTIERWGFDFEILMLAKRMGFKIKEVPVKWRNDFRSKVRFFDYLKTLGELLKIKWNILTNKYDLKNHGR</sequence>
<dbReference type="PANTHER" id="PTHR10859">
    <property type="entry name" value="GLYCOSYL TRANSFERASE"/>
    <property type="match status" value="1"/>
</dbReference>
<keyword evidence="8" id="KW-0256">Endoplasmic reticulum</keyword>
<evidence type="ECO:0000256" key="11">
    <source>
        <dbReference type="ARBA" id="ARBA00023136"/>
    </source>
</evidence>
<protein>
    <recommendedName>
        <fullName evidence="4">dolichyl-phosphate beta-glucosyltransferase</fullName>
        <ecNumber evidence="4">2.4.1.117</ecNumber>
    </recommendedName>
</protein>
<keyword evidence="10" id="KW-1133">Transmembrane helix</keyword>
<keyword evidence="6" id="KW-0808">Transferase</keyword>
<keyword evidence="11" id="KW-0472">Membrane</keyword>
<evidence type="ECO:0000256" key="5">
    <source>
        <dbReference type="ARBA" id="ARBA00022676"/>
    </source>
</evidence>
<evidence type="ECO:0000259" key="13">
    <source>
        <dbReference type="Pfam" id="PF00535"/>
    </source>
</evidence>
<evidence type="ECO:0000256" key="4">
    <source>
        <dbReference type="ARBA" id="ARBA00012583"/>
    </source>
</evidence>
<dbReference type="EC" id="2.4.1.117" evidence="4"/>
<gene>
    <name evidence="14" type="ORF">COT24_01205</name>
</gene>
<evidence type="ECO:0000256" key="2">
    <source>
        <dbReference type="ARBA" id="ARBA00004922"/>
    </source>
</evidence>
<evidence type="ECO:0000256" key="3">
    <source>
        <dbReference type="ARBA" id="ARBA00006739"/>
    </source>
</evidence>
<comment type="catalytic activity">
    <reaction evidence="12">
        <text>a di-trans,poly-cis-dolichyl phosphate + UDP-alpha-D-glucose = a di-trans,poly-cis-dolichyl beta-D-glucosyl phosphate + UDP</text>
        <dbReference type="Rhea" id="RHEA:15401"/>
        <dbReference type="Rhea" id="RHEA-COMP:19498"/>
        <dbReference type="Rhea" id="RHEA-COMP:19502"/>
        <dbReference type="ChEBI" id="CHEBI:57525"/>
        <dbReference type="ChEBI" id="CHEBI:57683"/>
        <dbReference type="ChEBI" id="CHEBI:58223"/>
        <dbReference type="ChEBI" id="CHEBI:58885"/>
        <dbReference type="EC" id="2.4.1.117"/>
    </reaction>
    <physiologicalReaction direction="left-to-right" evidence="12">
        <dbReference type="Rhea" id="RHEA:15402"/>
    </physiologicalReaction>
</comment>
<evidence type="ECO:0000256" key="10">
    <source>
        <dbReference type="ARBA" id="ARBA00022989"/>
    </source>
</evidence>
<name>A0A2H0YX62_9BACT</name>
<comment type="similarity">
    <text evidence="3">Belongs to the glycosyltransferase 2 family.</text>
</comment>
<evidence type="ECO:0000256" key="6">
    <source>
        <dbReference type="ARBA" id="ARBA00022679"/>
    </source>
</evidence>
<dbReference type="Pfam" id="PF00535">
    <property type="entry name" value="Glycos_transf_2"/>
    <property type="match status" value="1"/>
</dbReference>